<evidence type="ECO:0000313" key="2">
    <source>
        <dbReference type="EMBL" id="KAJ7726887.1"/>
    </source>
</evidence>
<feature type="compositionally biased region" description="Low complexity" evidence="1">
    <location>
        <begin position="357"/>
        <end position="375"/>
    </location>
</feature>
<dbReference type="AlphaFoldDB" id="A0AAD7HTA0"/>
<evidence type="ECO:0008006" key="4">
    <source>
        <dbReference type="Google" id="ProtNLM"/>
    </source>
</evidence>
<dbReference type="Proteomes" id="UP001215598">
    <property type="component" value="Unassembled WGS sequence"/>
</dbReference>
<feature type="region of interest" description="Disordered" evidence="1">
    <location>
        <begin position="1"/>
        <end position="60"/>
    </location>
</feature>
<proteinExistence type="predicted"/>
<feature type="compositionally biased region" description="Basic residues" evidence="1">
    <location>
        <begin position="36"/>
        <end position="56"/>
    </location>
</feature>
<accession>A0AAD7HTA0</accession>
<name>A0AAD7HTA0_9AGAR</name>
<dbReference type="EMBL" id="JARKIB010000183">
    <property type="protein sequence ID" value="KAJ7726887.1"/>
    <property type="molecule type" value="Genomic_DNA"/>
</dbReference>
<reference evidence="2" key="1">
    <citation type="submission" date="2023-03" db="EMBL/GenBank/DDBJ databases">
        <title>Massive genome expansion in bonnet fungi (Mycena s.s.) driven by repeated elements and novel gene families across ecological guilds.</title>
        <authorList>
            <consortium name="Lawrence Berkeley National Laboratory"/>
            <person name="Harder C.B."/>
            <person name="Miyauchi S."/>
            <person name="Viragh M."/>
            <person name="Kuo A."/>
            <person name="Thoen E."/>
            <person name="Andreopoulos B."/>
            <person name="Lu D."/>
            <person name="Skrede I."/>
            <person name="Drula E."/>
            <person name="Henrissat B."/>
            <person name="Morin E."/>
            <person name="Kohler A."/>
            <person name="Barry K."/>
            <person name="LaButti K."/>
            <person name="Morin E."/>
            <person name="Salamov A."/>
            <person name="Lipzen A."/>
            <person name="Mereny Z."/>
            <person name="Hegedus B."/>
            <person name="Baldrian P."/>
            <person name="Stursova M."/>
            <person name="Weitz H."/>
            <person name="Taylor A."/>
            <person name="Grigoriev I.V."/>
            <person name="Nagy L.G."/>
            <person name="Martin F."/>
            <person name="Kauserud H."/>
        </authorList>
    </citation>
    <scope>NUCLEOTIDE SEQUENCE</scope>
    <source>
        <strain evidence="2">CBHHK182m</strain>
    </source>
</reference>
<keyword evidence="3" id="KW-1185">Reference proteome</keyword>
<gene>
    <name evidence="2" type="ORF">B0H16DRAFT_1331884</name>
</gene>
<protein>
    <recommendedName>
        <fullName evidence="4">Clp1-like protein</fullName>
    </recommendedName>
</protein>
<comment type="caution">
    <text evidence="2">The sequence shown here is derived from an EMBL/GenBank/DDBJ whole genome shotgun (WGS) entry which is preliminary data.</text>
</comment>
<feature type="compositionally biased region" description="Polar residues" evidence="1">
    <location>
        <begin position="9"/>
        <end position="22"/>
    </location>
</feature>
<sequence length="375" mass="40950">MLRVKRLNGSENAPPTRTSVKSMGTRLRSSIADPNRKRRARTAHGAKHMHATKSKGKSPATLEFEVTSMSAPPPPVADVEMQDVEPQPSRTKKTYRLPKELLRPAFQEISKETLLSVEPELGEDLPDIEYIRDAMEELGPGLLRATSSVRATPLKDALPSEIAITINDHSDYPPPTHMLAIYPKDVPGNARRQVTLVPTHSVVLALHCARLPKLKASPPTPSYTTEDRTELVVPIQPLCLPSPAAFSHLSVFLYTKRADHLLKSLLPCPPPPTLDEDRTQLPAFAARLADTYTLQALLLHVNSVHGLWQNAIVLGVHIDELWDQIDLAWEVLLSAMAISACTPHLMLKRPSAPPPAAETASPAPDPDSAASTPTA</sequence>
<evidence type="ECO:0000313" key="3">
    <source>
        <dbReference type="Proteomes" id="UP001215598"/>
    </source>
</evidence>
<evidence type="ECO:0000256" key="1">
    <source>
        <dbReference type="SAM" id="MobiDB-lite"/>
    </source>
</evidence>
<organism evidence="2 3">
    <name type="scientific">Mycena metata</name>
    <dbReference type="NCBI Taxonomy" id="1033252"/>
    <lineage>
        <taxon>Eukaryota</taxon>
        <taxon>Fungi</taxon>
        <taxon>Dikarya</taxon>
        <taxon>Basidiomycota</taxon>
        <taxon>Agaricomycotina</taxon>
        <taxon>Agaricomycetes</taxon>
        <taxon>Agaricomycetidae</taxon>
        <taxon>Agaricales</taxon>
        <taxon>Marasmiineae</taxon>
        <taxon>Mycenaceae</taxon>
        <taxon>Mycena</taxon>
    </lineage>
</organism>
<feature type="region of interest" description="Disordered" evidence="1">
    <location>
        <begin position="349"/>
        <end position="375"/>
    </location>
</feature>